<dbReference type="EMBL" id="BAABHB010000013">
    <property type="protein sequence ID" value="GAA4415905.1"/>
    <property type="molecule type" value="Genomic_DNA"/>
</dbReference>
<dbReference type="InterPro" id="IPR004358">
    <property type="entry name" value="Sig_transdc_His_kin-like_C"/>
</dbReference>
<keyword evidence="5" id="KW-0418">Kinase</keyword>
<organism evidence="7 8">
    <name type="scientific">Nibrella viscosa</name>
    <dbReference type="NCBI Taxonomy" id="1084524"/>
    <lineage>
        <taxon>Bacteria</taxon>
        <taxon>Pseudomonadati</taxon>
        <taxon>Bacteroidota</taxon>
        <taxon>Cytophagia</taxon>
        <taxon>Cytophagales</taxon>
        <taxon>Spirosomataceae</taxon>
        <taxon>Nibrella</taxon>
    </lineage>
</organism>
<dbReference type="Pfam" id="PF08448">
    <property type="entry name" value="PAS_4"/>
    <property type="match status" value="3"/>
</dbReference>
<dbReference type="Pfam" id="PF02518">
    <property type="entry name" value="HATPase_c"/>
    <property type="match status" value="1"/>
</dbReference>
<dbReference type="PRINTS" id="PR00344">
    <property type="entry name" value="BCTRLSENSOR"/>
</dbReference>
<dbReference type="InterPro" id="IPR036097">
    <property type="entry name" value="HisK_dim/P_sf"/>
</dbReference>
<sequence length="766" mass="85500">MDSTFSPLQPVSPTLMGVILDNAPYGVVVTEAIRSAADGAIIDFRFRYYNSMALAITGLTPDDFQHTLSALNPSFREPGLFEQYVRLVEQGGAPVTSEQFFNDRYFSVTATRHEDGFISSFIDITQQKRSEQALQQANSTLLAVLNGAQAGIVSYRSVRNSDGQIIDFEFLSANQVACRLIGRSENQLIGQRILTLFPANREMGLFDRYVELAETGQPQHFETHYQADGLDSWFDVTGVRQQDGFVFTFLDISDRKRAEARAQESTNLLTTITNETQSGVALLEAVRDKQGQFQGFRFAMVNPACARLLSRKQAEIEGADFGAVFSPAESTDLLNQLRHVLDTGEPVRLPELAYHSDRVNGWFDLRVVKYRDGVIISFHDITAIKENQLAFSRQAEQLQAILDASISSILAMTAVRDESGRIIDFMMDKANRSVERSLFTTPDQLEGRTLLAVFPGNLDNGFFELYATATDTGVPQQGTLHYTDVNGFEGWFEVSAVQQSPDKVVITFMNVTESKQLERQLRESNASLNQFAYVASHDLQEPLRKIQSFSDILLTQYSAQIGPGTELLRRMQTAAGRMQTLIRDILVYSRLSNVGTLTWQPVDVGRLIGDVLVDLEMAVQEREAEIDIGTMPILSGDPAQLRQVFQNLLSNALKFTSPARKPYIRVLSERISRQQMPARVTVPGRPGRQYWQISVVDNGIGFNEEYAEKIFEAFERLHGRSSSYSGSGIGLAIVRRVMDNHQGAVTAHSREGEGATFSLYFPVADN</sequence>
<evidence type="ECO:0000313" key="7">
    <source>
        <dbReference type="EMBL" id="GAA4415905.1"/>
    </source>
</evidence>
<accession>A0ABP8KTX4</accession>
<comment type="caution">
    <text evidence="7">The sequence shown here is derived from an EMBL/GenBank/DDBJ whole genome shotgun (WGS) entry which is preliminary data.</text>
</comment>
<dbReference type="SUPFAM" id="SSF47384">
    <property type="entry name" value="Homodimeric domain of signal transducing histidine kinase"/>
    <property type="match status" value="1"/>
</dbReference>
<evidence type="ECO:0000256" key="4">
    <source>
        <dbReference type="ARBA" id="ARBA00022679"/>
    </source>
</evidence>
<dbReference type="InterPro" id="IPR005467">
    <property type="entry name" value="His_kinase_dom"/>
</dbReference>
<evidence type="ECO:0000256" key="2">
    <source>
        <dbReference type="ARBA" id="ARBA00012438"/>
    </source>
</evidence>
<keyword evidence="4" id="KW-0808">Transferase</keyword>
<dbReference type="Proteomes" id="UP001500936">
    <property type="component" value="Unassembled WGS sequence"/>
</dbReference>
<dbReference type="InterPro" id="IPR013656">
    <property type="entry name" value="PAS_4"/>
</dbReference>
<evidence type="ECO:0000259" key="6">
    <source>
        <dbReference type="PROSITE" id="PS50109"/>
    </source>
</evidence>
<dbReference type="InterPro" id="IPR000014">
    <property type="entry name" value="PAS"/>
</dbReference>
<evidence type="ECO:0000256" key="5">
    <source>
        <dbReference type="ARBA" id="ARBA00022777"/>
    </source>
</evidence>
<dbReference type="SMART" id="SM00388">
    <property type="entry name" value="HisKA"/>
    <property type="match status" value="1"/>
</dbReference>
<dbReference type="Gene3D" id="3.30.450.20">
    <property type="entry name" value="PAS domain"/>
    <property type="match status" value="4"/>
</dbReference>
<dbReference type="NCBIfam" id="TIGR00229">
    <property type="entry name" value="sensory_box"/>
    <property type="match status" value="1"/>
</dbReference>
<evidence type="ECO:0000256" key="3">
    <source>
        <dbReference type="ARBA" id="ARBA00022553"/>
    </source>
</evidence>
<dbReference type="SMART" id="SM00387">
    <property type="entry name" value="HATPase_c"/>
    <property type="match status" value="1"/>
</dbReference>
<dbReference type="EC" id="2.7.13.3" evidence="2"/>
<comment type="catalytic activity">
    <reaction evidence="1">
        <text>ATP + protein L-histidine = ADP + protein N-phospho-L-histidine.</text>
        <dbReference type="EC" id="2.7.13.3"/>
    </reaction>
</comment>
<proteinExistence type="predicted"/>
<feature type="domain" description="Histidine kinase" evidence="6">
    <location>
        <begin position="534"/>
        <end position="765"/>
    </location>
</feature>
<dbReference type="SUPFAM" id="SSF55785">
    <property type="entry name" value="PYP-like sensor domain (PAS domain)"/>
    <property type="match status" value="4"/>
</dbReference>
<dbReference type="InterPro" id="IPR036890">
    <property type="entry name" value="HATPase_C_sf"/>
</dbReference>
<keyword evidence="8" id="KW-1185">Reference proteome</keyword>
<dbReference type="SMART" id="SM00091">
    <property type="entry name" value="PAS"/>
    <property type="match status" value="4"/>
</dbReference>
<dbReference type="CDD" id="cd00130">
    <property type="entry name" value="PAS"/>
    <property type="match status" value="2"/>
</dbReference>
<reference evidence="8" key="1">
    <citation type="journal article" date="2019" name="Int. J. Syst. Evol. Microbiol.">
        <title>The Global Catalogue of Microorganisms (GCM) 10K type strain sequencing project: providing services to taxonomists for standard genome sequencing and annotation.</title>
        <authorList>
            <consortium name="The Broad Institute Genomics Platform"/>
            <consortium name="The Broad Institute Genome Sequencing Center for Infectious Disease"/>
            <person name="Wu L."/>
            <person name="Ma J."/>
        </authorList>
    </citation>
    <scope>NUCLEOTIDE SEQUENCE [LARGE SCALE GENOMIC DNA]</scope>
    <source>
        <strain evidence="8">JCM 17925</strain>
    </source>
</reference>
<protein>
    <recommendedName>
        <fullName evidence="2">histidine kinase</fullName>
        <ecNumber evidence="2">2.7.13.3</ecNumber>
    </recommendedName>
</protein>
<dbReference type="InterPro" id="IPR003594">
    <property type="entry name" value="HATPase_dom"/>
</dbReference>
<evidence type="ECO:0000256" key="1">
    <source>
        <dbReference type="ARBA" id="ARBA00000085"/>
    </source>
</evidence>
<dbReference type="PROSITE" id="PS50109">
    <property type="entry name" value="HIS_KIN"/>
    <property type="match status" value="1"/>
</dbReference>
<dbReference type="SUPFAM" id="SSF55874">
    <property type="entry name" value="ATPase domain of HSP90 chaperone/DNA topoisomerase II/histidine kinase"/>
    <property type="match status" value="1"/>
</dbReference>
<name>A0ABP8KTX4_9BACT</name>
<dbReference type="InterPro" id="IPR052162">
    <property type="entry name" value="Sensor_kinase/Photoreceptor"/>
</dbReference>
<keyword evidence="3" id="KW-0597">Phosphoprotein</keyword>
<dbReference type="Gene3D" id="3.30.565.10">
    <property type="entry name" value="Histidine kinase-like ATPase, C-terminal domain"/>
    <property type="match status" value="1"/>
</dbReference>
<dbReference type="Gene3D" id="1.10.287.130">
    <property type="match status" value="1"/>
</dbReference>
<dbReference type="RefSeq" id="WP_345270482.1">
    <property type="nucleotide sequence ID" value="NZ_BAABHB010000013.1"/>
</dbReference>
<dbReference type="InterPro" id="IPR003661">
    <property type="entry name" value="HisK_dim/P_dom"/>
</dbReference>
<dbReference type="Pfam" id="PF00512">
    <property type="entry name" value="HisKA"/>
    <property type="match status" value="1"/>
</dbReference>
<dbReference type="CDD" id="cd00082">
    <property type="entry name" value="HisKA"/>
    <property type="match status" value="1"/>
</dbReference>
<gene>
    <name evidence="7" type="ORF">GCM10023187_46840</name>
</gene>
<dbReference type="InterPro" id="IPR035965">
    <property type="entry name" value="PAS-like_dom_sf"/>
</dbReference>
<evidence type="ECO:0000313" key="8">
    <source>
        <dbReference type="Proteomes" id="UP001500936"/>
    </source>
</evidence>
<dbReference type="PANTHER" id="PTHR43304">
    <property type="entry name" value="PHYTOCHROME-LIKE PROTEIN CPH1"/>
    <property type="match status" value="1"/>
</dbReference>
<dbReference type="PANTHER" id="PTHR43304:SF1">
    <property type="entry name" value="PAC DOMAIN-CONTAINING PROTEIN"/>
    <property type="match status" value="1"/>
</dbReference>